<sequence length="192" mass="22920">MDYNGDHNLLERIRAGDKNAFQEIFHKFYRKLRVYAYTFVKENEDAEEIVQQVFCRIWERRDQLRPEGSLQSLLYRSVYNESLSQLRHQKVRNTFQVHQTKQMENTDRDASHQLIASELNRQIQHAIAKLPEQCRTIFQMSRFEQLKYQQIADALNISIKTVENQMGKALKVMRIKLIEFLPLIVILLHLIS</sequence>
<accession>A0ACC6KV09</accession>
<protein>
    <submittedName>
        <fullName evidence="1">RNA polymerase sigma-70 factor (ECF subfamily)</fullName>
    </submittedName>
</protein>
<organism evidence="1 2">
    <name type="scientific">Pedobacter africanus</name>
    <dbReference type="NCBI Taxonomy" id="151894"/>
    <lineage>
        <taxon>Bacteria</taxon>
        <taxon>Pseudomonadati</taxon>
        <taxon>Bacteroidota</taxon>
        <taxon>Sphingobacteriia</taxon>
        <taxon>Sphingobacteriales</taxon>
        <taxon>Sphingobacteriaceae</taxon>
        <taxon>Pedobacter</taxon>
    </lineage>
</organism>
<reference evidence="1" key="1">
    <citation type="submission" date="2023-07" db="EMBL/GenBank/DDBJ databases">
        <title>Sorghum-associated microbial communities from plants grown in Nebraska, USA.</title>
        <authorList>
            <person name="Schachtman D."/>
        </authorList>
    </citation>
    <scope>NUCLEOTIDE SEQUENCE</scope>
    <source>
        <strain evidence="1">2697</strain>
    </source>
</reference>
<proteinExistence type="predicted"/>
<comment type="caution">
    <text evidence="1">The sequence shown here is derived from an EMBL/GenBank/DDBJ whole genome shotgun (WGS) entry which is preliminary data.</text>
</comment>
<evidence type="ECO:0000313" key="1">
    <source>
        <dbReference type="EMBL" id="MDR6782985.1"/>
    </source>
</evidence>
<name>A0ACC6KV09_9SPHI</name>
<dbReference type="EMBL" id="JAVDTF010000001">
    <property type="protein sequence ID" value="MDR6782985.1"/>
    <property type="molecule type" value="Genomic_DNA"/>
</dbReference>
<dbReference type="Proteomes" id="UP001246858">
    <property type="component" value="Unassembled WGS sequence"/>
</dbReference>
<gene>
    <name evidence="1" type="ORF">J2X78_001537</name>
</gene>
<keyword evidence="2" id="KW-1185">Reference proteome</keyword>
<evidence type="ECO:0000313" key="2">
    <source>
        <dbReference type="Proteomes" id="UP001246858"/>
    </source>
</evidence>